<dbReference type="PANTHER" id="PTHR45947:SF3">
    <property type="entry name" value="SULFOQUINOVOSYL TRANSFERASE SQD2"/>
    <property type="match status" value="1"/>
</dbReference>
<evidence type="ECO:0000313" key="3">
    <source>
        <dbReference type="Proteomes" id="UP000629098"/>
    </source>
</evidence>
<dbReference type="Gene3D" id="3.40.50.2000">
    <property type="entry name" value="Glycogen Phosphorylase B"/>
    <property type="match status" value="2"/>
</dbReference>
<gene>
    <name evidence="2" type="ORF">ICL16_09905</name>
</gene>
<dbReference type="Pfam" id="PF00534">
    <property type="entry name" value="Glycos_transf_1"/>
    <property type="match status" value="1"/>
</dbReference>
<organism evidence="2 3">
    <name type="scientific">Iningainema tapete BLCC-T55</name>
    <dbReference type="NCBI Taxonomy" id="2748662"/>
    <lineage>
        <taxon>Bacteria</taxon>
        <taxon>Bacillati</taxon>
        <taxon>Cyanobacteriota</taxon>
        <taxon>Cyanophyceae</taxon>
        <taxon>Nostocales</taxon>
        <taxon>Scytonemataceae</taxon>
        <taxon>Iningainema tapete</taxon>
    </lineage>
</organism>
<dbReference type="GO" id="GO:0016757">
    <property type="term" value="F:glycosyltransferase activity"/>
    <property type="evidence" value="ECO:0007669"/>
    <property type="project" value="InterPro"/>
</dbReference>
<name>A0A8J7CCN4_9CYAN</name>
<dbReference type="CDD" id="cd03801">
    <property type="entry name" value="GT4_PimA-like"/>
    <property type="match status" value="1"/>
</dbReference>
<dbReference type="PANTHER" id="PTHR45947">
    <property type="entry name" value="SULFOQUINOVOSYL TRANSFERASE SQD2"/>
    <property type="match status" value="1"/>
</dbReference>
<dbReference type="AlphaFoldDB" id="A0A8J7CCN4"/>
<dbReference type="InterPro" id="IPR050194">
    <property type="entry name" value="Glycosyltransferase_grp1"/>
</dbReference>
<dbReference type="InterPro" id="IPR001296">
    <property type="entry name" value="Glyco_trans_1"/>
</dbReference>
<dbReference type="EMBL" id="JACXAE010000039">
    <property type="protein sequence ID" value="MBD2772380.1"/>
    <property type="molecule type" value="Genomic_DNA"/>
</dbReference>
<evidence type="ECO:0000259" key="1">
    <source>
        <dbReference type="Pfam" id="PF00534"/>
    </source>
</evidence>
<dbReference type="SUPFAM" id="SSF53756">
    <property type="entry name" value="UDP-Glycosyltransferase/glycogen phosphorylase"/>
    <property type="match status" value="1"/>
</dbReference>
<evidence type="ECO:0000313" key="2">
    <source>
        <dbReference type="EMBL" id="MBD2772380.1"/>
    </source>
</evidence>
<accession>A0A8J7CCN4</accession>
<protein>
    <submittedName>
        <fullName evidence="2">Glycosyltransferase family 4 protein</fullName>
    </submittedName>
</protein>
<feature type="domain" description="Glycosyl transferase family 1" evidence="1">
    <location>
        <begin position="188"/>
        <end position="354"/>
    </location>
</feature>
<dbReference type="Proteomes" id="UP000629098">
    <property type="component" value="Unassembled WGS sequence"/>
</dbReference>
<comment type="caution">
    <text evidence="2">The sequence shown here is derived from an EMBL/GenBank/DDBJ whole genome shotgun (WGS) entry which is preliminary data.</text>
</comment>
<reference evidence="2" key="1">
    <citation type="submission" date="2020-09" db="EMBL/GenBank/DDBJ databases">
        <title>Iningainema tapete sp. nov. (Scytonemataceae, Cyanobacteria) from greenhouses in central Florida (USA) produces two types of nodularin with biosynthetic potential for microcystin-LR and anabaenopeptins.</title>
        <authorList>
            <person name="Berthold D.E."/>
            <person name="Lefler F.W."/>
            <person name="Huang I.-S."/>
            <person name="Abdulla H."/>
            <person name="Zimba P.V."/>
            <person name="Laughinghouse H.D. IV."/>
        </authorList>
    </citation>
    <scope>NUCLEOTIDE SEQUENCE</scope>
    <source>
        <strain evidence="2">BLCCT55</strain>
    </source>
</reference>
<sequence length="381" mass="43206">MTMHLAIIFINIGSYHAARLKAAYQACQKLGWQFTAIQVTDDTLEHSWGDFTSTLEMPTITLLPIASTHNPRNDTFSSVASKVLIKHLTQLKPDAVLIPGWSFPVARAALKWCSQNQVIPILMSETNEHDSPRIWWREIYKSLLVRRYKAALSGGQKHKQYLIKLGMPNDAIFLGYDVVDNDLFSPNKIKTLPNPCTKPYFLAINRFLPKKNLFTLLSSYGEYRQKVGARSWNLVLCGNGELQEKIEQYITELDLKDSVYLPGFLKPDELLPYFAHASCFVHASTQEQWGLVVNEAMAAGLPVIVSNRCGCFEDLIIEGVNGFGFNPENSQQLTDLMLRISLKEENLHLMGQAAWEHIQKFSPNYFAQNLIQAVEYALAHR</sequence>
<dbReference type="RefSeq" id="WP_190826857.1">
    <property type="nucleotide sequence ID" value="NZ_CAWPPI010000039.1"/>
</dbReference>
<keyword evidence="3" id="KW-1185">Reference proteome</keyword>
<proteinExistence type="predicted"/>